<dbReference type="OrthoDB" id="25503at2759"/>
<name>A0A397U441_9GLOM</name>
<evidence type="ECO:0000313" key="3">
    <source>
        <dbReference type="Proteomes" id="UP000266673"/>
    </source>
</evidence>
<feature type="domain" description="B30.2/SPRY" evidence="1">
    <location>
        <begin position="1"/>
        <end position="178"/>
    </location>
</feature>
<dbReference type="PROSITE" id="PS50188">
    <property type="entry name" value="B302_SPRY"/>
    <property type="match status" value="1"/>
</dbReference>
<dbReference type="GO" id="GO:0030246">
    <property type="term" value="F:carbohydrate binding"/>
    <property type="evidence" value="ECO:0007669"/>
    <property type="project" value="UniProtKB-KW"/>
</dbReference>
<dbReference type="EMBL" id="QKWP01002185">
    <property type="protein sequence ID" value="RIB04421.1"/>
    <property type="molecule type" value="Genomic_DNA"/>
</dbReference>
<dbReference type="InterPro" id="IPR043136">
    <property type="entry name" value="B30.2/SPRY_sf"/>
</dbReference>
<evidence type="ECO:0000313" key="2">
    <source>
        <dbReference type="EMBL" id="RIB04421.1"/>
    </source>
</evidence>
<dbReference type="AlphaFoldDB" id="A0A397U441"/>
<dbReference type="InterPro" id="IPR003877">
    <property type="entry name" value="SPRY_dom"/>
</dbReference>
<dbReference type="PANTHER" id="PTHR12864">
    <property type="entry name" value="RAN BINDING PROTEIN 9-RELATED"/>
    <property type="match status" value="1"/>
</dbReference>
<comment type="caution">
    <text evidence="2">The sequence shown here is derived from an EMBL/GenBank/DDBJ whole genome shotgun (WGS) entry which is preliminary data.</text>
</comment>
<dbReference type="STRING" id="44941.A0A397U441"/>
<dbReference type="Proteomes" id="UP000266673">
    <property type="component" value="Unassembled WGS sequence"/>
</dbReference>
<dbReference type="InterPro" id="IPR050618">
    <property type="entry name" value="Ubq-SigPath_Reg"/>
</dbReference>
<dbReference type="InterPro" id="IPR001870">
    <property type="entry name" value="B30.2/SPRY"/>
</dbReference>
<reference evidence="2 3" key="1">
    <citation type="submission" date="2018-06" db="EMBL/GenBank/DDBJ databases">
        <title>Comparative genomics reveals the genomic features of Rhizophagus irregularis, R. cerebriforme, R. diaphanum and Gigaspora rosea, and their symbiotic lifestyle signature.</title>
        <authorList>
            <person name="Morin E."/>
            <person name="San Clemente H."/>
            <person name="Chen E.C.H."/>
            <person name="De La Providencia I."/>
            <person name="Hainaut M."/>
            <person name="Kuo A."/>
            <person name="Kohler A."/>
            <person name="Murat C."/>
            <person name="Tang N."/>
            <person name="Roy S."/>
            <person name="Loubradou J."/>
            <person name="Henrissat B."/>
            <person name="Grigoriev I.V."/>
            <person name="Corradi N."/>
            <person name="Roux C."/>
            <person name="Martin F.M."/>
        </authorList>
    </citation>
    <scope>NUCLEOTIDE SEQUENCE [LARGE SCALE GENOMIC DNA]</scope>
    <source>
        <strain evidence="2 3">DAOM 194757</strain>
    </source>
</reference>
<evidence type="ECO:0000259" key="1">
    <source>
        <dbReference type="PROSITE" id="PS50188"/>
    </source>
</evidence>
<dbReference type="Gene3D" id="2.60.120.920">
    <property type="match status" value="1"/>
</dbReference>
<dbReference type="SUPFAM" id="SSF49899">
    <property type="entry name" value="Concanavalin A-like lectins/glucanases"/>
    <property type="match status" value="1"/>
</dbReference>
<keyword evidence="2" id="KW-0430">Lectin</keyword>
<organism evidence="2 3">
    <name type="scientific">Gigaspora rosea</name>
    <dbReference type="NCBI Taxonomy" id="44941"/>
    <lineage>
        <taxon>Eukaryota</taxon>
        <taxon>Fungi</taxon>
        <taxon>Fungi incertae sedis</taxon>
        <taxon>Mucoromycota</taxon>
        <taxon>Glomeromycotina</taxon>
        <taxon>Glomeromycetes</taxon>
        <taxon>Diversisporales</taxon>
        <taxon>Gigasporaceae</taxon>
        <taxon>Gigaspora</taxon>
    </lineage>
</organism>
<keyword evidence="3" id="KW-1185">Reference proteome</keyword>
<sequence>MSKLRAVSDFESSLLSINQLQAKYLGPDDYKVAAKILGNDPIPLVCKFFYFEVKIIDGGKNGMIGIGFCKSIDQNKKTDDLDIMSLPGQQNNSWGYHGDDGYSYCSGSGEPYGPLYTTGDTIGCYLNFKKKIVFYTKNGVNLGIACYLPNGWEENLYLCIGFRSQGGSVEVNFGNRKFEYSGKLLK</sequence>
<dbReference type="SMART" id="SM00449">
    <property type="entry name" value="SPRY"/>
    <property type="match status" value="1"/>
</dbReference>
<dbReference type="Pfam" id="PF00622">
    <property type="entry name" value="SPRY"/>
    <property type="match status" value="1"/>
</dbReference>
<proteinExistence type="predicted"/>
<protein>
    <submittedName>
        <fullName evidence="2">Concanavalin A-like lectin/glucanase domain-containing protein</fullName>
    </submittedName>
</protein>
<dbReference type="InterPro" id="IPR013320">
    <property type="entry name" value="ConA-like_dom_sf"/>
</dbReference>
<gene>
    <name evidence="2" type="ORF">C2G38_2222449</name>
</gene>
<accession>A0A397U441</accession>